<dbReference type="InterPro" id="IPR006680">
    <property type="entry name" value="Amidohydro-rel"/>
</dbReference>
<dbReference type="Pfam" id="PF01979">
    <property type="entry name" value="Amidohydro_1"/>
    <property type="match status" value="1"/>
</dbReference>
<evidence type="ECO:0000313" key="3">
    <source>
        <dbReference type="EMBL" id="CAG8278337.1"/>
    </source>
</evidence>
<proteinExistence type="predicted"/>
<dbReference type="Gene3D" id="2.30.40.10">
    <property type="entry name" value="Urease, subunit C, domain 1"/>
    <property type="match status" value="1"/>
</dbReference>
<dbReference type="OrthoDB" id="194468at2759"/>
<dbReference type="Gene3D" id="3.20.20.140">
    <property type="entry name" value="Metal-dependent hydrolases"/>
    <property type="match status" value="1"/>
</dbReference>
<gene>
    <name evidence="3" type="ORF">POLS_LOCUS9406</name>
</gene>
<dbReference type="InterPro" id="IPR032466">
    <property type="entry name" value="Metal_Hydrolase"/>
</dbReference>
<name>A0A9W4IG47_PENOL</name>
<evidence type="ECO:0000259" key="2">
    <source>
        <dbReference type="Pfam" id="PF01979"/>
    </source>
</evidence>
<dbReference type="InterPro" id="IPR011059">
    <property type="entry name" value="Metal-dep_hydrolase_composite"/>
</dbReference>
<keyword evidence="1" id="KW-0378">Hydrolase</keyword>
<dbReference type="SUPFAM" id="SSF51556">
    <property type="entry name" value="Metallo-dependent hydrolases"/>
    <property type="match status" value="1"/>
</dbReference>
<protein>
    <recommendedName>
        <fullName evidence="2">Amidohydrolase-related domain-containing protein</fullName>
    </recommendedName>
</protein>
<keyword evidence="4" id="KW-1185">Reference proteome</keyword>
<feature type="domain" description="Amidohydrolase-related" evidence="2">
    <location>
        <begin position="87"/>
        <end position="457"/>
    </location>
</feature>
<dbReference type="Proteomes" id="UP001153618">
    <property type="component" value="Unassembled WGS sequence"/>
</dbReference>
<comment type="caution">
    <text evidence="3">The sequence shown here is derived from an EMBL/GenBank/DDBJ whole genome shotgun (WGS) entry which is preliminary data.</text>
</comment>
<dbReference type="PANTHER" id="PTHR43794">
    <property type="entry name" value="AMINOHYDROLASE SSNA-RELATED"/>
    <property type="match status" value="1"/>
</dbReference>
<organism evidence="3 4">
    <name type="scientific">Penicillium olsonii</name>
    <dbReference type="NCBI Taxonomy" id="99116"/>
    <lineage>
        <taxon>Eukaryota</taxon>
        <taxon>Fungi</taxon>
        <taxon>Dikarya</taxon>
        <taxon>Ascomycota</taxon>
        <taxon>Pezizomycotina</taxon>
        <taxon>Eurotiomycetes</taxon>
        <taxon>Eurotiomycetidae</taxon>
        <taxon>Eurotiales</taxon>
        <taxon>Aspergillaceae</taxon>
        <taxon>Penicillium</taxon>
    </lineage>
</organism>
<dbReference type="GO" id="GO:0016810">
    <property type="term" value="F:hydrolase activity, acting on carbon-nitrogen (but not peptide) bonds"/>
    <property type="evidence" value="ECO:0007669"/>
    <property type="project" value="InterPro"/>
</dbReference>
<evidence type="ECO:0000256" key="1">
    <source>
        <dbReference type="ARBA" id="ARBA00022801"/>
    </source>
</evidence>
<dbReference type="EMBL" id="CAJVOS010000093">
    <property type="protein sequence ID" value="CAG8278337.1"/>
    <property type="molecule type" value="Genomic_DNA"/>
</dbReference>
<dbReference type="InterPro" id="IPR050287">
    <property type="entry name" value="MTA/SAH_deaminase"/>
</dbReference>
<sequence>MYCHSTPSSNNQHNHRSIMSSLLRGGTAVRNTASKLLRGGTVLIHGEKDRVSSQLADVLIEGDRISKIDASIPVPAGCQVIDCTDKIISPGFVDTHRHVWQSPLKGFFGDTALFPYLAIVIAAGMELKAEDMFWANLAGNMESIDAGTTTTLDHAHMNWSKDHSWFAIAGTISSGIRSIFGYTPVSIVASTKPKIEFSSEPLPSWIMATFEQIATSQPLKDPDSRVQLGFGFDFYHLPKDVVLGVFQKVKSLGTRIITSHFIQNFIKDSESLPVLLKSYDLLHKGIVFSHGGGATPEDVKLLNDANCFFSATPNTELAMAVGPPVCFRKDLPGVDRVCSLGVDCHSATSGSMVNEMRMALQTARGIESEAHIRSGIWPREVTDKTSHAFNLGTIQGARALRMEHEIGSIAVGKKADLVIFDSLSPAMIGVAQRDPVMAIVLHSTIRDVNTVLVDGEVRKENGQLCPVKGTEWNSKAGFLQTNQNIHWQEVADRILAIQRRLVSKTPGPLLFQIEDHVRELFGHKPSSSKI</sequence>
<dbReference type="PANTHER" id="PTHR43794:SF11">
    <property type="entry name" value="AMIDOHYDROLASE-RELATED DOMAIN-CONTAINING PROTEIN"/>
    <property type="match status" value="1"/>
</dbReference>
<evidence type="ECO:0000313" key="4">
    <source>
        <dbReference type="Proteomes" id="UP001153618"/>
    </source>
</evidence>
<reference evidence="3" key="1">
    <citation type="submission" date="2021-07" db="EMBL/GenBank/DDBJ databases">
        <authorList>
            <person name="Branca A.L. A."/>
        </authorList>
    </citation>
    <scope>NUCLEOTIDE SEQUENCE</scope>
</reference>
<dbReference type="SUPFAM" id="SSF51338">
    <property type="entry name" value="Composite domain of metallo-dependent hydrolases"/>
    <property type="match status" value="1"/>
</dbReference>
<dbReference type="AlphaFoldDB" id="A0A9W4IG47"/>
<accession>A0A9W4IG47</accession>